<accession>A0A3P7UN19</accession>
<evidence type="ECO:0000313" key="2">
    <source>
        <dbReference type="Proteomes" id="UP000268014"/>
    </source>
</evidence>
<dbReference type="AlphaFoldDB" id="A0A3P7UN19"/>
<protein>
    <submittedName>
        <fullName evidence="1">Uncharacterized protein</fullName>
    </submittedName>
</protein>
<dbReference type="Proteomes" id="UP000268014">
    <property type="component" value="Unassembled WGS sequence"/>
</dbReference>
<evidence type="ECO:0000313" key="1">
    <source>
        <dbReference type="EMBL" id="VDO36266.1"/>
    </source>
</evidence>
<proteinExistence type="predicted"/>
<sequence>MGGEASYAREAYEKRHQKKKWLGVHGFGVEPIQGAIYVVKRQFNGSNSLRALDD</sequence>
<dbReference type="EMBL" id="UZAF01016969">
    <property type="protein sequence ID" value="VDO36266.1"/>
    <property type="molecule type" value="Genomic_DNA"/>
</dbReference>
<organism evidence="1 2">
    <name type="scientific">Haemonchus placei</name>
    <name type="common">Barber's pole worm</name>
    <dbReference type="NCBI Taxonomy" id="6290"/>
    <lineage>
        <taxon>Eukaryota</taxon>
        <taxon>Metazoa</taxon>
        <taxon>Ecdysozoa</taxon>
        <taxon>Nematoda</taxon>
        <taxon>Chromadorea</taxon>
        <taxon>Rhabditida</taxon>
        <taxon>Rhabditina</taxon>
        <taxon>Rhabditomorpha</taxon>
        <taxon>Strongyloidea</taxon>
        <taxon>Trichostrongylidae</taxon>
        <taxon>Haemonchus</taxon>
    </lineage>
</organism>
<name>A0A3P7UN19_HAEPC</name>
<gene>
    <name evidence="1" type="ORF">HPLM_LOCUS8967</name>
</gene>
<keyword evidence="2" id="KW-1185">Reference proteome</keyword>
<reference evidence="1 2" key="1">
    <citation type="submission" date="2018-11" db="EMBL/GenBank/DDBJ databases">
        <authorList>
            <consortium name="Pathogen Informatics"/>
        </authorList>
    </citation>
    <scope>NUCLEOTIDE SEQUENCE [LARGE SCALE GENOMIC DNA]</scope>
    <source>
        <strain evidence="1 2">MHpl1</strain>
    </source>
</reference>